<organism evidence="3 4">
    <name type="scientific">Sphaerisporangium siamense</name>
    <dbReference type="NCBI Taxonomy" id="795645"/>
    <lineage>
        <taxon>Bacteria</taxon>
        <taxon>Bacillati</taxon>
        <taxon>Actinomycetota</taxon>
        <taxon>Actinomycetes</taxon>
        <taxon>Streptosporangiales</taxon>
        <taxon>Streptosporangiaceae</taxon>
        <taxon>Sphaerisporangium</taxon>
    </lineage>
</organism>
<dbReference type="Pfam" id="PF00441">
    <property type="entry name" value="Acyl-CoA_dh_1"/>
    <property type="match status" value="1"/>
</dbReference>
<dbReference type="InterPro" id="IPR036250">
    <property type="entry name" value="AcylCo_DH-like_C"/>
</dbReference>
<dbReference type="SUPFAM" id="SSF47203">
    <property type="entry name" value="Acyl-CoA dehydrogenase C-terminal domain-like"/>
    <property type="match status" value="1"/>
</dbReference>
<evidence type="ECO:0000313" key="4">
    <source>
        <dbReference type="Proteomes" id="UP000542210"/>
    </source>
</evidence>
<evidence type="ECO:0000256" key="1">
    <source>
        <dbReference type="ARBA" id="ARBA00022630"/>
    </source>
</evidence>
<gene>
    <name evidence="3" type="ORF">BJ982_002996</name>
</gene>
<dbReference type="Gene3D" id="1.20.140.10">
    <property type="entry name" value="Butyryl-CoA Dehydrogenase, subunit A, domain 3"/>
    <property type="match status" value="1"/>
</dbReference>
<dbReference type="EMBL" id="JACHND010000001">
    <property type="protein sequence ID" value="MBB4701452.1"/>
    <property type="molecule type" value="Genomic_DNA"/>
</dbReference>
<dbReference type="InterPro" id="IPR009075">
    <property type="entry name" value="AcylCo_DH/oxidase_C"/>
</dbReference>
<evidence type="ECO:0000313" key="3">
    <source>
        <dbReference type="EMBL" id="MBB4701452.1"/>
    </source>
</evidence>
<proteinExistence type="predicted"/>
<accession>A0A7W7G9K0</accession>
<protein>
    <submittedName>
        <fullName evidence="3">Alkylation response protein AidB-like acyl-CoA dehydrogenase</fullName>
    </submittedName>
</protein>
<dbReference type="GO" id="GO:0003995">
    <property type="term" value="F:acyl-CoA dehydrogenase activity"/>
    <property type="evidence" value="ECO:0007669"/>
    <property type="project" value="TreeGrafter"/>
</dbReference>
<reference evidence="3 4" key="1">
    <citation type="submission" date="2020-08" db="EMBL/GenBank/DDBJ databases">
        <title>Sequencing the genomes of 1000 actinobacteria strains.</title>
        <authorList>
            <person name="Klenk H.-P."/>
        </authorList>
    </citation>
    <scope>NUCLEOTIDE SEQUENCE [LARGE SCALE GENOMIC DNA]</scope>
    <source>
        <strain evidence="3 4">DSM 45784</strain>
    </source>
</reference>
<dbReference type="PANTHER" id="PTHR43884:SF12">
    <property type="entry name" value="ISOVALERYL-COA DEHYDROGENASE, MITOCHONDRIAL-RELATED"/>
    <property type="match status" value="1"/>
</dbReference>
<dbReference type="RefSeq" id="WP_184880530.1">
    <property type="nucleotide sequence ID" value="NZ_BOOV01000016.1"/>
</dbReference>
<dbReference type="Proteomes" id="UP000542210">
    <property type="component" value="Unassembled WGS sequence"/>
</dbReference>
<sequence>MDLASDPVLERIAGTVRDGLSAAAAGPDGSATLAALADLDGFAFAASMELGGFDLGLSCGVTIAVELGRRALPDVYTGGMLVADALPEAGDEAPGADVAAAVVAGKQVVVAAGLDRATAGDAAPAEPSPGGWRLPEVLTVDDVHPDAAVCAAFRAGDGEVLLAVLPATLWRPLARPAFPWSGHAPSPAAVAPGEIASGQVIGSLGAGRPLTDPAGLLARHRVRQAGYLLGLGLGAHALAVAHAAGRRQFDRYVLDNQAVAFPLAKAKIDLEAARLLVYRAAWLADAGEPFAREAAEALAWTAEVTLRTVRTSVQAHGARGLTVAAPVHRFFEVVRAAATRLGPPGALWRESALRRLAEDHTAVAERQS</sequence>
<name>A0A7W7G9K0_9ACTN</name>
<dbReference type="AlphaFoldDB" id="A0A7W7G9K0"/>
<keyword evidence="4" id="KW-1185">Reference proteome</keyword>
<feature type="domain" description="Acyl-CoA dehydrogenase/oxidase C-terminal" evidence="2">
    <location>
        <begin position="217"/>
        <end position="339"/>
    </location>
</feature>
<evidence type="ECO:0000259" key="2">
    <source>
        <dbReference type="Pfam" id="PF00441"/>
    </source>
</evidence>
<dbReference type="PANTHER" id="PTHR43884">
    <property type="entry name" value="ACYL-COA DEHYDROGENASE"/>
    <property type="match status" value="1"/>
</dbReference>
<keyword evidence="1" id="KW-0285">Flavoprotein</keyword>
<comment type="caution">
    <text evidence="3">The sequence shown here is derived from an EMBL/GenBank/DDBJ whole genome shotgun (WGS) entry which is preliminary data.</text>
</comment>